<comment type="similarity">
    <text evidence="2">Belongs to the bacterial diacylglycerol kinase family.</text>
</comment>
<evidence type="ECO:0008006" key="22">
    <source>
        <dbReference type="Google" id="ProtNLM"/>
    </source>
</evidence>
<accession>A0A1F4ZW61</accession>
<dbReference type="InterPro" id="IPR000829">
    <property type="entry name" value="DAGK"/>
</dbReference>
<dbReference type="CDD" id="cd14265">
    <property type="entry name" value="UDPK_IM_like"/>
    <property type="match status" value="1"/>
</dbReference>
<dbReference type="AlphaFoldDB" id="A0A1F4ZW61"/>
<evidence type="ECO:0000256" key="19">
    <source>
        <dbReference type="SAM" id="Phobius"/>
    </source>
</evidence>
<keyword evidence="6 19" id="KW-0812">Transmembrane</keyword>
<keyword evidence="4" id="KW-0444">Lipid biosynthesis</keyword>
<name>A0A1F4ZW61_9BACT</name>
<evidence type="ECO:0000256" key="18">
    <source>
        <dbReference type="PIRSR" id="PIRSR600829-4"/>
    </source>
</evidence>
<dbReference type="PANTHER" id="PTHR34299:SF1">
    <property type="entry name" value="DIACYLGLYCEROL KINASE"/>
    <property type="match status" value="1"/>
</dbReference>
<evidence type="ECO:0000256" key="7">
    <source>
        <dbReference type="ARBA" id="ARBA00022741"/>
    </source>
</evidence>
<evidence type="ECO:0000256" key="16">
    <source>
        <dbReference type="PIRSR" id="PIRSR600829-2"/>
    </source>
</evidence>
<comment type="subcellular location">
    <subcellularLocation>
        <location evidence="1">Cell membrane</location>
        <topology evidence="1">Multi-pass membrane protein</topology>
    </subcellularLocation>
</comment>
<keyword evidence="18" id="KW-0460">Magnesium</keyword>
<dbReference type="STRING" id="1797263.A2397_00825"/>
<sequence length="116" mass="12818">MKSHHISFVHAADGIKTAFKTQPNFKIHLTISCFVVLLAYGLKVTNLEWAILFFVIATGLSIELINTAIEYTVDLLTDEYHLLAKYAKDTAAGAMLVYAILSIVIAAVIFLPYLSN</sequence>
<dbReference type="GO" id="GO:0046872">
    <property type="term" value="F:metal ion binding"/>
    <property type="evidence" value="ECO:0007669"/>
    <property type="project" value="UniProtKB-KW"/>
</dbReference>
<keyword evidence="14" id="KW-1208">Phospholipid metabolism</keyword>
<keyword evidence="9 17" id="KW-0067">ATP-binding</keyword>
<evidence type="ECO:0000256" key="12">
    <source>
        <dbReference type="ARBA" id="ARBA00023136"/>
    </source>
</evidence>
<gene>
    <name evidence="20" type="ORF">A2397_00825</name>
</gene>
<keyword evidence="11" id="KW-0443">Lipid metabolism</keyword>
<dbReference type="PANTHER" id="PTHR34299">
    <property type="entry name" value="DIACYLGLYCEROL KINASE"/>
    <property type="match status" value="1"/>
</dbReference>
<comment type="caution">
    <text evidence="20">The sequence shown here is derived from an EMBL/GenBank/DDBJ whole genome shotgun (WGS) entry which is preliminary data.</text>
</comment>
<keyword evidence="8" id="KW-0418">Kinase</keyword>
<dbReference type="InterPro" id="IPR036945">
    <property type="entry name" value="DAGK_sf"/>
</dbReference>
<comment type="cofactor">
    <cofactor evidence="18">
        <name>Mg(2+)</name>
        <dbReference type="ChEBI" id="CHEBI:18420"/>
    </cofactor>
    <text evidence="18">Mn(2+), Zn(2+), Cd(2+) and Co(2+) support activity to lesser extents.</text>
</comment>
<dbReference type="GO" id="GO:0005524">
    <property type="term" value="F:ATP binding"/>
    <property type="evidence" value="ECO:0007669"/>
    <property type="project" value="UniProtKB-KW"/>
</dbReference>
<dbReference type="PROSITE" id="PS01069">
    <property type="entry name" value="DAGK_PROKAR"/>
    <property type="match status" value="1"/>
</dbReference>
<dbReference type="InterPro" id="IPR033717">
    <property type="entry name" value="UDPK"/>
</dbReference>
<evidence type="ECO:0000256" key="9">
    <source>
        <dbReference type="ARBA" id="ARBA00022840"/>
    </source>
</evidence>
<evidence type="ECO:0000256" key="3">
    <source>
        <dbReference type="ARBA" id="ARBA00022475"/>
    </source>
</evidence>
<feature type="binding site" evidence="16">
    <location>
        <position position="63"/>
    </location>
    <ligand>
        <name>substrate</name>
    </ligand>
</feature>
<keyword evidence="3" id="KW-1003">Cell membrane</keyword>
<dbReference type="GO" id="GO:0008654">
    <property type="term" value="P:phospholipid biosynthetic process"/>
    <property type="evidence" value="ECO:0007669"/>
    <property type="project" value="UniProtKB-KW"/>
</dbReference>
<evidence type="ECO:0000256" key="13">
    <source>
        <dbReference type="ARBA" id="ARBA00023209"/>
    </source>
</evidence>
<feature type="binding site" evidence="18">
    <location>
        <position position="70"/>
    </location>
    <ligand>
        <name>a divalent metal cation</name>
        <dbReference type="ChEBI" id="CHEBI:60240"/>
    </ligand>
</feature>
<dbReference type="GO" id="GO:0005886">
    <property type="term" value="C:plasma membrane"/>
    <property type="evidence" value="ECO:0007669"/>
    <property type="project" value="UniProtKB-SubCell"/>
</dbReference>
<evidence type="ECO:0000256" key="6">
    <source>
        <dbReference type="ARBA" id="ARBA00022692"/>
    </source>
</evidence>
<evidence type="ECO:0000256" key="8">
    <source>
        <dbReference type="ARBA" id="ARBA00022777"/>
    </source>
</evidence>
<feature type="binding site" evidence="17">
    <location>
        <begin position="88"/>
        <end position="89"/>
    </location>
    <ligand>
        <name>ATP</name>
        <dbReference type="ChEBI" id="CHEBI:30616"/>
    </ligand>
</feature>
<evidence type="ECO:0000256" key="11">
    <source>
        <dbReference type="ARBA" id="ARBA00023098"/>
    </source>
</evidence>
<dbReference type="Pfam" id="PF01219">
    <property type="entry name" value="DAGK_prokar"/>
    <property type="match status" value="1"/>
</dbReference>
<keyword evidence="18" id="KW-0479">Metal-binding</keyword>
<evidence type="ECO:0000313" key="20">
    <source>
        <dbReference type="EMBL" id="OGD09697.1"/>
    </source>
</evidence>
<feature type="binding site" evidence="17">
    <location>
        <position position="70"/>
    </location>
    <ligand>
        <name>ATP</name>
        <dbReference type="ChEBI" id="CHEBI:30616"/>
    </ligand>
</feature>
<dbReference type="Gene3D" id="1.10.287.3610">
    <property type="match status" value="1"/>
</dbReference>
<dbReference type="GO" id="GO:0016301">
    <property type="term" value="F:kinase activity"/>
    <property type="evidence" value="ECO:0007669"/>
    <property type="project" value="UniProtKB-KW"/>
</dbReference>
<evidence type="ECO:0000256" key="5">
    <source>
        <dbReference type="ARBA" id="ARBA00022679"/>
    </source>
</evidence>
<organism evidence="20 21">
    <name type="scientific">Candidatus Amesbacteria bacterium RIFOXYB1_FULL_44_23</name>
    <dbReference type="NCBI Taxonomy" id="1797263"/>
    <lineage>
        <taxon>Bacteria</taxon>
        <taxon>Candidatus Amesiibacteriota</taxon>
    </lineage>
</organism>
<evidence type="ECO:0000313" key="21">
    <source>
        <dbReference type="Proteomes" id="UP000176424"/>
    </source>
</evidence>
<protein>
    <recommendedName>
        <fullName evidence="22">Diacylglycerol kinase</fullName>
    </recommendedName>
</protein>
<evidence type="ECO:0000256" key="14">
    <source>
        <dbReference type="ARBA" id="ARBA00023264"/>
    </source>
</evidence>
<keyword evidence="10 19" id="KW-1133">Transmembrane helix</keyword>
<reference evidence="20 21" key="1">
    <citation type="journal article" date="2016" name="Nat. Commun.">
        <title>Thousands of microbial genomes shed light on interconnected biogeochemical processes in an aquifer system.</title>
        <authorList>
            <person name="Anantharaman K."/>
            <person name="Brown C.T."/>
            <person name="Hug L.A."/>
            <person name="Sharon I."/>
            <person name="Castelle C.J."/>
            <person name="Probst A.J."/>
            <person name="Thomas B.C."/>
            <person name="Singh A."/>
            <person name="Wilkins M.J."/>
            <person name="Karaoz U."/>
            <person name="Brodie E.L."/>
            <person name="Williams K.H."/>
            <person name="Hubbard S.S."/>
            <person name="Banfield J.F."/>
        </authorList>
    </citation>
    <scope>NUCLEOTIDE SEQUENCE [LARGE SCALE GENOMIC DNA]</scope>
</reference>
<feature type="active site" description="Proton acceptor" evidence="15">
    <location>
        <position position="63"/>
    </location>
</feature>
<evidence type="ECO:0000256" key="1">
    <source>
        <dbReference type="ARBA" id="ARBA00004651"/>
    </source>
</evidence>
<keyword evidence="13" id="KW-0594">Phospholipid biosynthesis</keyword>
<evidence type="ECO:0000256" key="15">
    <source>
        <dbReference type="PIRSR" id="PIRSR600829-1"/>
    </source>
</evidence>
<feature type="transmembrane region" description="Helical" evidence="19">
    <location>
        <begin position="25"/>
        <end position="42"/>
    </location>
</feature>
<feature type="transmembrane region" description="Helical" evidence="19">
    <location>
        <begin position="49"/>
        <end position="71"/>
    </location>
</feature>
<evidence type="ECO:0000256" key="2">
    <source>
        <dbReference type="ARBA" id="ARBA00005967"/>
    </source>
</evidence>
<evidence type="ECO:0000256" key="10">
    <source>
        <dbReference type="ARBA" id="ARBA00022989"/>
    </source>
</evidence>
<dbReference type="Proteomes" id="UP000176424">
    <property type="component" value="Unassembled WGS sequence"/>
</dbReference>
<evidence type="ECO:0000256" key="17">
    <source>
        <dbReference type="PIRSR" id="PIRSR600829-3"/>
    </source>
</evidence>
<keyword evidence="12 19" id="KW-0472">Membrane</keyword>
<evidence type="ECO:0000256" key="4">
    <source>
        <dbReference type="ARBA" id="ARBA00022516"/>
    </source>
</evidence>
<feature type="binding site" evidence="17">
    <location>
        <begin position="79"/>
        <end position="81"/>
    </location>
    <ligand>
        <name>ATP</name>
        <dbReference type="ChEBI" id="CHEBI:30616"/>
    </ligand>
</feature>
<dbReference type="EMBL" id="MEXR01000026">
    <property type="protein sequence ID" value="OGD09697.1"/>
    <property type="molecule type" value="Genomic_DNA"/>
</dbReference>
<proteinExistence type="inferred from homology"/>
<keyword evidence="5" id="KW-0808">Transferase</keyword>
<feature type="transmembrane region" description="Helical" evidence="19">
    <location>
        <begin position="91"/>
        <end position="114"/>
    </location>
</feature>
<keyword evidence="7 17" id="KW-0547">Nucleotide-binding</keyword>